<reference evidence="2" key="1">
    <citation type="journal article" date="2023" name="G3 (Bethesda)">
        <title>A reference genome for the long-term kleptoplast-retaining sea slug Elysia crispata morphotype clarki.</title>
        <authorList>
            <person name="Eastman K.E."/>
            <person name="Pendleton A.L."/>
            <person name="Shaikh M.A."/>
            <person name="Suttiyut T."/>
            <person name="Ogas R."/>
            <person name="Tomko P."/>
            <person name="Gavelis G."/>
            <person name="Widhalm J.R."/>
            <person name="Wisecaver J.H."/>
        </authorList>
    </citation>
    <scope>NUCLEOTIDE SEQUENCE</scope>
    <source>
        <strain evidence="2">ECLA1</strain>
    </source>
</reference>
<feature type="region of interest" description="Disordered" evidence="1">
    <location>
        <begin position="83"/>
        <end position="112"/>
    </location>
</feature>
<accession>A0AAE0Z0V2</accession>
<sequence length="112" mass="12974">MKWEEEPHTWSQIEARQSEVEQKRFQCKEKAPQLGLTSKEYARSTLNLLNPRTPEKRVTILQQQQSHPCWSLFQQTEPQQLDVESELGNEATTKMSMGQSLSRTSPKPSTTK</sequence>
<comment type="caution">
    <text evidence="2">The sequence shown here is derived from an EMBL/GenBank/DDBJ whole genome shotgun (WGS) entry which is preliminary data.</text>
</comment>
<dbReference type="EMBL" id="JAWDGP010004972">
    <property type="protein sequence ID" value="KAK3760510.1"/>
    <property type="molecule type" value="Genomic_DNA"/>
</dbReference>
<name>A0AAE0Z0V2_9GAST</name>
<dbReference type="AlphaFoldDB" id="A0AAE0Z0V2"/>
<gene>
    <name evidence="2" type="ORF">RRG08_022795</name>
</gene>
<dbReference type="Proteomes" id="UP001283361">
    <property type="component" value="Unassembled WGS sequence"/>
</dbReference>
<keyword evidence="3" id="KW-1185">Reference proteome</keyword>
<proteinExistence type="predicted"/>
<protein>
    <submittedName>
        <fullName evidence="2">Uncharacterized protein</fullName>
    </submittedName>
</protein>
<feature type="compositionally biased region" description="Polar residues" evidence="1">
    <location>
        <begin position="90"/>
        <end position="112"/>
    </location>
</feature>
<evidence type="ECO:0000313" key="2">
    <source>
        <dbReference type="EMBL" id="KAK3760510.1"/>
    </source>
</evidence>
<organism evidence="2 3">
    <name type="scientific">Elysia crispata</name>
    <name type="common">lettuce slug</name>
    <dbReference type="NCBI Taxonomy" id="231223"/>
    <lineage>
        <taxon>Eukaryota</taxon>
        <taxon>Metazoa</taxon>
        <taxon>Spiralia</taxon>
        <taxon>Lophotrochozoa</taxon>
        <taxon>Mollusca</taxon>
        <taxon>Gastropoda</taxon>
        <taxon>Heterobranchia</taxon>
        <taxon>Euthyneura</taxon>
        <taxon>Panpulmonata</taxon>
        <taxon>Sacoglossa</taxon>
        <taxon>Placobranchoidea</taxon>
        <taxon>Plakobranchidae</taxon>
        <taxon>Elysia</taxon>
    </lineage>
</organism>
<evidence type="ECO:0000313" key="3">
    <source>
        <dbReference type="Proteomes" id="UP001283361"/>
    </source>
</evidence>
<evidence type="ECO:0000256" key="1">
    <source>
        <dbReference type="SAM" id="MobiDB-lite"/>
    </source>
</evidence>